<dbReference type="AlphaFoldDB" id="A0A3P7N1R3"/>
<gene>
    <name evidence="1" type="ORF">CGOC_LOCUS11553</name>
</gene>
<protein>
    <submittedName>
        <fullName evidence="1">Uncharacterized protein</fullName>
    </submittedName>
</protein>
<evidence type="ECO:0000313" key="1">
    <source>
        <dbReference type="EMBL" id="VDN30443.1"/>
    </source>
</evidence>
<proteinExistence type="predicted"/>
<reference evidence="1 2" key="1">
    <citation type="submission" date="2018-11" db="EMBL/GenBank/DDBJ databases">
        <authorList>
            <consortium name="Pathogen Informatics"/>
        </authorList>
    </citation>
    <scope>NUCLEOTIDE SEQUENCE [LARGE SCALE GENOMIC DNA]</scope>
</reference>
<accession>A0A3P7N1R3</accession>
<evidence type="ECO:0000313" key="2">
    <source>
        <dbReference type="Proteomes" id="UP000271889"/>
    </source>
</evidence>
<name>A0A3P7N1R3_CYLGO</name>
<dbReference type="Proteomes" id="UP000271889">
    <property type="component" value="Unassembled WGS sequence"/>
</dbReference>
<organism evidence="1 2">
    <name type="scientific">Cylicostephanus goldi</name>
    <name type="common">Nematode worm</name>
    <dbReference type="NCBI Taxonomy" id="71465"/>
    <lineage>
        <taxon>Eukaryota</taxon>
        <taxon>Metazoa</taxon>
        <taxon>Ecdysozoa</taxon>
        <taxon>Nematoda</taxon>
        <taxon>Chromadorea</taxon>
        <taxon>Rhabditida</taxon>
        <taxon>Rhabditina</taxon>
        <taxon>Rhabditomorpha</taxon>
        <taxon>Strongyloidea</taxon>
        <taxon>Strongylidae</taxon>
        <taxon>Cylicostephanus</taxon>
    </lineage>
</organism>
<keyword evidence="2" id="KW-1185">Reference proteome</keyword>
<sequence length="73" mass="8454">MVFIRKFVEYDEHRTRSLLDQIAAREGRSQKETVLEAQVAHPVHPSRTLDLLVPGRLNLAMKILLKSTLTMHF</sequence>
<dbReference type="EMBL" id="UYRV01117032">
    <property type="protein sequence ID" value="VDN30443.1"/>
    <property type="molecule type" value="Genomic_DNA"/>
</dbReference>